<dbReference type="Gene3D" id="1.10.10.10">
    <property type="entry name" value="Winged helix-like DNA-binding domain superfamily/Winged helix DNA-binding domain"/>
    <property type="match status" value="1"/>
</dbReference>
<name>A0A327NGB9_9BACT</name>
<evidence type="ECO:0000313" key="1">
    <source>
        <dbReference type="EMBL" id="RAI73319.1"/>
    </source>
</evidence>
<sequence>MGRKRCIELTESEQITLREGIKYHAKHEFRRCCQALLWSAKGWSVKAIATELEVCQVSVSSWLTNWQNQGLVGLMRQKGQGRRSILSVTNTAHQQALKQAVSTHYQDAGRIKTDLEKALGQSMSRDTVKRFLKKTITLGTDFGEPPNLFKIR</sequence>
<gene>
    <name evidence="1" type="ORF">HMF3257_00685</name>
    <name evidence="2" type="ORF">HMF3257_06870</name>
</gene>
<dbReference type="EMBL" id="QLII01000001">
    <property type="protein sequence ID" value="RAI73319.1"/>
    <property type="molecule type" value="Genomic_DNA"/>
</dbReference>
<dbReference type="InterPro" id="IPR036388">
    <property type="entry name" value="WH-like_DNA-bd_sf"/>
</dbReference>
<dbReference type="Pfam" id="PF13384">
    <property type="entry name" value="HTH_23"/>
    <property type="match status" value="1"/>
</dbReference>
<organism evidence="1 3">
    <name type="scientific">Spirosoma telluris</name>
    <dbReference type="NCBI Taxonomy" id="2183553"/>
    <lineage>
        <taxon>Bacteria</taxon>
        <taxon>Pseudomonadati</taxon>
        <taxon>Bacteroidota</taxon>
        <taxon>Cytophagia</taxon>
        <taxon>Cytophagales</taxon>
        <taxon>Cytophagaceae</taxon>
        <taxon>Spirosoma</taxon>
    </lineage>
</organism>
<dbReference type="AlphaFoldDB" id="A0A327NGB9"/>
<reference evidence="1 3" key="1">
    <citation type="submission" date="2018-06" db="EMBL/GenBank/DDBJ databases">
        <title>Spirosoma sp. HMF3257 Genome sequencing and assembly.</title>
        <authorList>
            <person name="Kang H."/>
            <person name="Cha I."/>
            <person name="Kim H."/>
            <person name="Kang J."/>
            <person name="Joh K."/>
        </authorList>
    </citation>
    <scope>NUCLEOTIDE SEQUENCE [LARGE SCALE GENOMIC DNA]</scope>
    <source>
        <strain evidence="1 3">HMF3257</strain>
    </source>
</reference>
<evidence type="ECO:0000313" key="2">
    <source>
        <dbReference type="EMBL" id="RAI74134.1"/>
    </source>
</evidence>
<accession>A0A327NGB9</accession>
<dbReference type="SUPFAM" id="SSF46689">
    <property type="entry name" value="Homeodomain-like"/>
    <property type="match status" value="1"/>
</dbReference>
<comment type="caution">
    <text evidence="1">The sequence shown here is derived from an EMBL/GenBank/DDBJ whole genome shotgun (WGS) entry which is preliminary data.</text>
</comment>
<dbReference type="Proteomes" id="UP000249016">
    <property type="component" value="Unassembled WGS sequence"/>
</dbReference>
<protein>
    <submittedName>
        <fullName evidence="1">Helix-turn-helix domain-containing protein</fullName>
    </submittedName>
</protein>
<proteinExistence type="predicted"/>
<keyword evidence="3" id="KW-1185">Reference proteome</keyword>
<evidence type="ECO:0000313" key="3">
    <source>
        <dbReference type="Proteomes" id="UP000249016"/>
    </source>
</evidence>
<dbReference type="OrthoDB" id="960257at2"/>
<dbReference type="InterPro" id="IPR009057">
    <property type="entry name" value="Homeodomain-like_sf"/>
</dbReference>
<dbReference type="RefSeq" id="WP_111340201.1">
    <property type="nucleotide sequence ID" value="NZ_QLII01000001.1"/>
</dbReference>
<dbReference type="EMBL" id="QLII01000001">
    <property type="protein sequence ID" value="RAI74134.1"/>
    <property type="molecule type" value="Genomic_DNA"/>
</dbReference>